<evidence type="ECO:0000256" key="17">
    <source>
        <dbReference type="ARBA" id="ARBA00022833"/>
    </source>
</evidence>
<dbReference type="SUPFAM" id="SSF56112">
    <property type="entry name" value="Protein kinase-like (PK-like)"/>
    <property type="match status" value="1"/>
</dbReference>
<keyword evidence="11" id="KW-0597">Phosphoprotein</keyword>
<dbReference type="Gene3D" id="1.20.5.340">
    <property type="match status" value="1"/>
</dbReference>
<dbReference type="SUPFAM" id="SSF50729">
    <property type="entry name" value="PH domain-like"/>
    <property type="match status" value="1"/>
</dbReference>
<dbReference type="InterPro" id="IPR017441">
    <property type="entry name" value="Protein_kinase_ATP_BS"/>
</dbReference>
<dbReference type="InterPro" id="IPR002219">
    <property type="entry name" value="PKC_DAG/PE"/>
</dbReference>
<dbReference type="Pfam" id="PF08912">
    <property type="entry name" value="Rho_Binding"/>
    <property type="match status" value="1"/>
</dbReference>
<evidence type="ECO:0000259" key="37">
    <source>
        <dbReference type="PROSITE" id="PS50011"/>
    </source>
</evidence>
<dbReference type="GO" id="GO:0032956">
    <property type="term" value="P:regulation of actin cytoskeleton organization"/>
    <property type="evidence" value="ECO:0007669"/>
    <property type="project" value="InterPro"/>
</dbReference>
<evidence type="ECO:0000256" key="25">
    <source>
        <dbReference type="ARBA" id="ARBA00030038"/>
    </source>
</evidence>
<evidence type="ECO:0000256" key="3">
    <source>
        <dbReference type="ARBA" id="ARBA00004202"/>
    </source>
</evidence>
<dbReference type="GeneID" id="117556533"/>
<evidence type="ECO:0000256" key="13">
    <source>
        <dbReference type="ARBA" id="ARBA00022723"/>
    </source>
</evidence>
<dbReference type="GO" id="GO:0072518">
    <property type="term" value="F:Rho-dependent protein serine/threonine kinase activity"/>
    <property type="evidence" value="ECO:0007669"/>
    <property type="project" value="TreeGrafter"/>
</dbReference>
<organism evidence="41 42">
    <name type="scientific">Gymnodraco acuticeps</name>
    <name type="common">Antarctic dragonfish</name>
    <dbReference type="NCBI Taxonomy" id="8218"/>
    <lineage>
        <taxon>Eukaryota</taxon>
        <taxon>Metazoa</taxon>
        <taxon>Chordata</taxon>
        <taxon>Craniata</taxon>
        <taxon>Vertebrata</taxon>
        <taxon>Euteleostomi</taxon>
        <taxon>Actinopterygii</taxon>
        <taxon>Neopterygii</taxon>
        <taxon>Teleostei</taxon>
        <taxon>Neoteleostei</taxon>
        <taxon>Acanthomorphata</taxon>
        <taxon>Eupercaria</taxon>
        <taxon>Perciformes</taxon>
        <taxon>Notothenioidei</taxon>
        <taxon>Bathydraconidae</taxon>
        <taxon>Gymnodraco</taxon>
    </lineage>
</organism>
<dbReference type="FunFam" id="3.30.60.20:FF:000036">
    <property type="entry name" value="Rho-associated protein kinase 1"/>
    <property type="match status" value="1"/>
</dbReference>
<evidence type="ECO:0000256" key="10">
    <source>
        <dbReference type="ARBA" id="ARBA00022527"/>
    </source>
</evidence>
<evidence type="ECO:0000256" key="34">
    <source>
        <dbReference type="SAM" id="Coils"/>
    </source>
</evidence>
<dbReference type="SUPFAM" id="SSF103652">
    <property type="entry name" value="G protein-binding domain"/>
    <property type="match status" value="1"/>
</dbReference>
<dbReference type="FunFam" id="2.30.29.30:FF:000308">
    <property type="entry name" value="Rho-associated protein kinase 1"/>
    <property type="match status" value="1"/>
</dbReference>
<feature type="domain" description="AGC-kinase C-terminal" evidence="39">
    <location>
        <begin position="340"/>
        <end position="410"/>
    </location>
</feature>
<evidence type="ECO:0000256" key="31">
    <source>
        <dbReference type="PIRSR" id="PIRSR037568-2"/>
    </source>
</evidence>
<dbReference type="SMART" id="SM00220">
    <property type="entry name" value="S_TKc"/>
    <property type="match status" value="1"/>
</dbReference>
<evidence type="ECO:0000259" key="40">
    <source>
        <dbReference type="PROSITE" id="PS51859"/>
    </source>
</evidence>
<dbReference type="PANTHER" id="PTHR22988">
    <property type="entry name" value="MYOTONIC DYSTROPHY S/T KINASE-RELATED"/>
    <property type="match status" value="1"/>
</dbReference>
<dbReference type="GO" id="GO:0008270">
    <property type="term" value="F:zinc ion binding"/>
    <property type="evidence" value="ECO:0007669"/>
    <property type="project" value="UniProtKB-KW"/>
</dbReference>
<evidence type="ECO:0000256" key="16">
    <source>
        <dbReference type="ARBA" id="ARBA00022777"/>
    </source>
</evidence>
<dbReference type="InterPro" id="IPR000719">
    <property type="entry name" value="Prot_kinase_dom"/>
</dbReference>
<evidence type="ECO:0000256" key="30">
    <source>
        <dbReference type="PIRSR" id="PIRSR037568-1"/>
    </source>
</evidence>
<dbReference type="InterPro" id="IPR000961">
    <property type="entry name" value="AGC-kinase_C"/>
</dbReference>
<dbReference type="InterPro" id="IPR011009">
    <property type="entry name" value="Kinase-like_dom_sf"/>
</dbReference>
<dbReference type="GO" id="GO:0005634">
    <property type="term" value="C:nucleus"/>
    <property type="evidence" value="ECO:0007669"/>
    <property type="project" value="UniProtKB-SubCell"/>
</dbReference>
<keyword evidence="12" id="KW-0808">Transferase</keyword>
<evidence type="ECO:0000256" key="19">
    <source>
        <dbReference type="ARBA" id="ARBA00022842"/>
    </source>
</evidence>
<dbReference type="PROSITE" id="PS51859">
    <property type="entry name" value="RHO_BD"/>
    <property type="match status" value="1"/>
</dbReference>
<dbReference type="FunFam" id="3.30.200.20:FF:001759">
    <property type="entry name" value="Rho-associated, coiled-coil-containing protein kinase 2b"/>
    <property type="match status" value="1"/>
</dbReference>
<dbReference type="InterPro" id="IPR011993">
    <property type="entry name" value="PH-like_dom_sf"/>
</dbReference>
<feature type="coiled-coil region" evidence="34">
    <location>
        <begin position="428"/>
        <end position="858"/>
    </location>
</feature>
<feature type="domain" description="PH" evidence="36">
    <location>
        <begin position="1146"/>
        <end position="1346"/>
    </location>
</feature>
<dbReference type="CDD" id="cd05596">
    <property type="entry name" value="STKc_ROCK"/>
    <property type="match status" value="1"/>
</dbReference>
<dbReference type="InterPro" id="IPR015008">
    <property type="entry name" value="ROCK_Rho-bd_dom"/>
</dbReference>
<dbReference type="PROSITE" id="PS50081">
    <property type="entry name" value="ZF_DAG_PE_2"/>
    <property type="match status" value="1"/>
</dbReference>
<feature type="domain" description="RhoBD" evidence="40">
    <location>
        <begin position="972"/>
        <end position="1040"/>
    </location>
</feature>
<evidence type="ECO:0000256" key="15">
    <source>
        <dbReference type="ARBA" id="ARBA00022771"/>
    </source>
</evidence>
<accession>A0A6P8VMA6</accession>
<evidence type="ECO:0000259" key="36">
    <source>
        <dbReference type="PROSITE" id="PS50003"/>
    </source>
</evidence>
<dbReference type="Gene3D" id="2.30.29.30">
    <property type="entry name" value="Pleckstrin-homology domain (PH domain)/Phosphotyrosine-binding domain (PTB)"/>
    <property type="match status" value="1"/>
</dbReference>
<keyword evidence="15" id="KW-0863">Zinc-finger</keyword>
<comment type="catalytic activity">
    <reaction evidence="29">
        <text>L-seryl-[protein] + ATP = O-phospho-L-seryl-[protein] + ADP + H(+)</text>
        <dbReference type="Rhea" id="RHEA:17989"/>
        <dbReference type="Rhea" id="RHEA-COMP:9863"/>
        <dbReference type="Rhea" id="RHEA-COMP:11604"/>
        <dbReference type="ChEBI" id="CHEBI:15378"/>
        <dbReference type="ChEBI" id="CHEBI:29999"/>
        <dbReference type="ChEBI" id="CHEBI:30616"/>
        <dbReference type="ChEBI" id="CHEBI:83421"/>
        <dbReference type="ChEBI" id="CHEBI:456216"/>
        <dbReference type="EC" id="2.7.11.1"/>
    </reaction>
</comment>
<dbReference type="PROSITE" id="PS00108">
    <property type="entry name" value="PROTEIN_KINASE_ST"/>
    <property type="match status" value="1"/>
</dbReference>
<dbReference type="GO" id="GO:0005524">
    <property type="term" value="F:ATP binding"/>
    <property type="evidence" value="ECO:0007669"/>
    <property type="project" value="UniProtKB-UniRule"/>
</dbReference>
<dbReference type="FunFam" id="1.20.5.730:FF:000001">
    <property type="entry name" value="rho-associated protein kinase 2"/>
    <property type="match status" value="1"/>
</dbReference>
<dbReference type="GO" id="GO:0048598">
    <property type="term" value="P:embryonic morphogenesis"/>
    <property type="evidence" value="ECO:0007669"/>
    <property type="project" value="TreeGrafter"/>
</dbReference>
<feature type="coiled-coil region" evidence="34">
    <location>
        <begin position="53"/>
        <end position="80"/>
    </location>
</feature>
<dbReference type="InterPro" id="IPR046349">
    <property type="entry name" value="C1-like_sf"/>
</dbReference>
<keyword evidence="10" id="KW-0723">Serine/threonine-protein kinase</keyword>
<evidence type="ECO:0000256" key="26">
    <source>
        <dbReference type="ARBA" id="ARBA00031784"/>
    </source>
</evidence>
<feature type="compositionally biased region" description="Pro residues" evidence="35">
    <location>
        <begin position="1364"/>
        <end position="1380"/>
    </location>
</feature>
<keyword evidence="41" id="KW-1185">Reference proteome</keyword>
<evidence type="ECO:0000256" key="6">
    <source>
        <dbReference type="ARBA" id="ARBA00012513"/>
    </source>
</evidence>
<dbReference type="InterPro" id="IPR008271">
    <property type="entry name" value="Ser/Thr_kinase_AS"/>
</dbReference>
<keyword evidence="9" id="KW-0963">Cytoplasm</keyword>
<evidence type="ECO:0000313" key="41">
    <source>
        <dbReference type="Proteomes" id="UP000515161"/>
    </source>
</evidence>
<dbReference type="GO" id="GO:0005886">
    <property type="term" value="C:plasma membrane"/>
    <property type="evidence" value="ECO:0007669"/>
    <property type="project" value="UniProtKB-SubCell"/>
</dbReference>
<comment type="cofactor">
    <cofactor evidence="1">
        <name>Mg(2+)</name>
        <dbReference type="ChEBI" id="CHEBI:18420"/>
    </cofactor>
</comment>
<keyword evidence="13" id="KW-0479">Metal-binding</keyword>
<dbReference type="Gene3D" id="3.30.60.20">
    <property type="match status" value="1"/>
</dbReference>
<dbReference type="Pfam" id="PF25346">
    <property type="entry name" value="PH_MRCK"/>
    <property type="match status" value="1"/>
</dbReference>
<evidence type="ECO:0000256" key="24">
    <source>
        <dbReference type="ARBA" id="ARBA00023242"/>
    </source>
</evidence>
<comment type="subcellular location">
    <subcellularLocation>
        <location evidence="3">Cell membrane</location>
        <topology evidence="3">Peripheral membrane protein</topology>
    </subcellularLocation>
    <subcellularLocation>
        <location evidence="4">Cytoplasm</location>
        <location evidence="4">Cytoskeleton</location>
    </subcellularLocation>
    <subcellularLocation>
        <location evidence="2">Nucleus</location>
    </subcellularLocation>
</comment>
<dbReference type="Gene3D" id="3.30.200.20">
    <property type="entry name" value="Phosphorylase Kinase, domain 1"/>
    <property type="match status" value="1"/>
</dbReference>
<evidence type="ECO:0000256" key="9">
    <source>
        <dbReference type="ARBA" id="ARBA00022490"/>
    </source>
</evidence>
<keyword evidence="16" id="KW-0418">Kinase</keyword>
<evidence type="ECO:0000256" key="27">
    <source>
        <dbReference type="ARBA" id="ARBA00032261"/>
    </source>
</evidence>
<dbReference type="CDD" id="cd22250">
    <property type="entry name" value="ROCK_SBD"/>
    <property type="match status" value="1"/>
</dbReference>
<evidence type="ECO:0000256" key="8">
    <source>
        <dbReference type="ARBA" id="ARBA00022475"/>
    </source>
</evidence>
<keyword evidence="21" id="KW-0090">Biological rhythms</keyword>
<dbReference type="PROSITE" id="PS51285">
    <property type="entry name" value="AGC_KINASE_CTER"/>
    <property type="match status" value="1"/>
</dbReference>
<evidence type="ECO:0000256" key="1">
    <source>
        <dbReference type="ARBA" id="ARBA00001946"/>
    </source>
</evidence>
<dbReference type="GO" id="GO:0030866">
    <property type="term" value="P:cortical actin cytoskeleton organization"/>
    <property type="evidence" value="ECO:0007669"/>
    <property type="project" value="TreeGrafter"/>
</dbReference>
<keyword evidence="18 33" id="KW-0067">ATP-binding</keyword>
<dbReference type="SMART" id="SM00233">
    <property type="entry name" value="PH"/>
    <property type="match status" value="1"/>
</dbReference>
<dbReference type="PROSITE" id="PS50003">
    <property type="entry name" value="PH_DOMAIN"/>
    <property type="match status" value="1"/>
</dbReference>
<keyword evidence="20 32" id="KW-0175">Coiled coil</keyword>
<evidence type="ECO:0000256" key="20">
    <source>
        <dbReference type="ARBA" id="ARBA00023054"/>
    </source>
</evidence>
<dbReference type="GO" id="GO:0010825">
    <property type="term" value="P:positive regulation of centrosome duplication"/>
    <property type="evidence" value="ECO:0007669"/>
    <property type="project" value="InterPro"/>
</dbReference>
<keyword evidence="23" id="KW-0206">Cytoskeleton</keyword>
<dbReference type="InterPro" id="IPR001849">
    <property type="entry name" value="PH_domain"/>
</dbReference>
<evidence type="ECO:0000256" key="28">
    <source>
        <dbReference type="ARBA" id="ARBA00047899"/>
    </source>
</evidence>
<dbReference type="GO" id="GO:0007266">
    <property type="term" value="P:Rho protein signal transduction"/>
    <property type="evidence" value="ECO:0007669"/>
    <property type="project" value="UniProtKB-UniRule"/>
</dbReference>
<evidence type="ECO:0000256" key="33">
    <source>
        <dbReference type="PROSITE-ProRule" id="PRU10141"/>
    </source>
</evidence>
<evidence type="ECO:0000259" key="39">
    <source>
        <dbReference type="PROSITE" id="PS51285"/>
    </source>
</evidence>
<dbReference type="GO" id="GO:0005737">
    <property type="term" value="C:cytoplasm"/>
    <property type="evidence" value="ECO:0007669"/>
    <property type="project" value="TreeGrafter"/>
</dbReference>
<feature type="binding site" evidence="31 33">
    <location>
        <position position="106"/>
    </location>
    <ligand>
        <name>ATP</name>
        <dbReference type="ChEBI" id="CHEBI:30616"/>
    </ligand>
</feature>
<evidence type="ECO:0000256" key="22">
    <source>
        <dbReference type="ARBA" id="ARBA00023136"/>
    </source>
</evidence>
<dbReference type="PROSITE" id="PS00107">
    <property type="entry name" value="PROTEIN_KINASE_ATP"/>
    <property type="match status" value="1"/>
</dbReference>
<evidence type="ECO:0000259" key="38">
    <source>
        <dbReference type="PROSITE" id="PS50081"/>
    </source>
</evidence>
<feature type="region of interest" description="Disordered" evidence="35">
    <location>
        <begin position="1348"/>
        <end position="1408"/>
    </location>
</feature>
<dbReference type="RefSeq" id="XP_034087790.1">
    <property type="nucleotide sequence ID" value="XM_034231899.1"/>
</dbReference>
<comment type="catalytic activity">
    <reaction evidence="28">
        <text>L-threonyl-[protein] + ATP = O-phospho-L-threonyl-[protein] + ADP + H(+)</text>
        <dbReference type="Rhea" id="RHEA:46608"/>
        <dbReference type="Rhea" id="RHEA-COMP:11060"/>
        <dbReference type="Rhea" id="RHEA-COMP:11605"/>
        <dbReference type="ChEBI" id="CHEBI:15378"/>
        <dbReference type="ChEBI" id="CHEBI:30013"/>
        <dbReference type="ChEBI" id="CHEBI:30616"/>
        <dbReference type="ChEBI" id="CHEBI:61977"/>
        <dbReference type="ChEBI" id="CHEBI:456216"/>
        <dbReference type="EC" id="2.7.11.1"/>
    </reaction>
</comment>
<dbReference type="Pfam" id="PF00069">
    <property type="entry name" value="Pkinase"/>
    <property type="match status" value="1"/>
</dbReference>
<feature type="coiled-coil region" evidence="34">
    <location>
        <begin position="915"/>
        <end position="1009"/>
    </location>
</feature>
<dbReference type="SMART" id="SM00109">
    <property type="entry name" value="C1"/>
    <property type="match status" value="1"/>
</dbReference>
<dbReference type="SMART" id="SM00133">
    <property type="entry name" value="S_TK_X"/>
    <property type="match status" value="1"/>
</dbReference>
<dbReference type="GO" id="GO:1901888">
    <property type="term" value="P:regulation of cell junction assembly"/>
    <property type="evidence" value="ECO:0007669"/>
    <property type="project" value="TreeGrafter"/>
</dbReference>
<sequence length="1433" mass="166060">MLGAEGRLESRLEKLESLMRDPQSGLNLETLLDSMNALAHDLNYPALRKNKNIEAFLSRYEKAASQVRELQVKLEDFDKVKLIGKGAYGEVRLVRHKASRKVYAMKQLNKFEMIKRSDSAFFWEERHIMAYSNSPWVVQLFCAFQDDRHLYMVMEFMPGGDLVTLTMNYDIPEKWAIFYTAEVVLALDAIHSMGFIHRDVKPDNMLLDQHGHLKLADFGTCMKMDSTGMVHCDTAVGTPDYISPEVLQSQGGHGHYGRECDWWSVGIVIYELLVGDTPFYTESLIGTYGKIMNHKNSLVFPEDKEMSQGARDLICAFLTDREVRLGRTGVDEIKCHPFFKNDQWTFDNIRETVAPVVPELSGDIDTSNFDEVEVDKKDVETFPPPKAFVGNQLPFIGFTYFKEDQLLKVNNNCSVEVSEESKENSEEKDHCSDSKKELLKKLHELEEQVYHEMQAKDELEHKCKNANNRLDKLVEELDKEMSSRQKVEASLRQLEREQALLQHQSAENLRKVDMEADRKRSLENELNLLRDQLEDLRKKNQNSQIFNEKNIELQRQLEEANAVLLAEQEAAARLKKSQAEAQKQAQCLELSLREMQEKCRQLENSKQELEKQLRGLQAELEEERRGRSIGTETITDLQGRISGLEEEVKEVKSSVSKVQTEKKQLHDKLNDLEKEKSNQEIDLTFNLKSLQQSLEQEEAEHKATKSKLADKDNIYESIDEAKSEALKEMECTLQEERSLKLQVEAKLLQQEKAHSMLDCDYKQAQQKLNEMQAQKDKLSQEVKSLSLRLEEEIHKRSMTQSDLKMQNQQVSVLSSSEKQLKQELNHLLEMKQIMEKQIQELRRERQEAGGQLKELKDQLESEQYFTTLYKTQIRELKDECSERSKLYKESQLQLGQYQEERSSMSAQLESSLTKADSEQLARSFAEEQYSDLEKEKIMKELEIKDMMARNKLDLGDKEATISSLEESNRTLTVDVANLASEKEELNNQLKDMQQQLQKAMEEEKQMNSHKLSFEKLLQNERTLKIQAINKLTEVMNRRESGRGGQRTIDTEVHRKEKLNRKLQQELRTEKEKLNSTIIKYQREMTDMQALIAEENQVRLELQMTLDSKDSDIEQLRCQITSLSIHSLDTTSISSGNDLDMGDGYPDSRLQGWISLPTKNTKRFGWDKKYVVVSSKKILFYNSELDREQANPFMTLDIEKLFHVRPVTHTDVYRADAKEIPMIFQILYANEGEIKRDQEVAVDPGTFVDRPSFIPHKGHEFILTLYHFPSSCEVCTRPLWNVFKPPPALECRRCHTKCHKDHLDKKEEVIVPCKVNYDISTAKELLLLTSSQEEQQRWVAHLLKRIPRKHPTISPPAATQNNHPDAPPRLSPRNSPRPSPKASPRLSAHRGAIKIQPSRQQPSSGKPRLLEFGLRDWSWPLDDDDDDDDDDMFF</sequence>
<dbReference type="InterPro" id="IPR037311">
    <property type="entry name" value="ROCK2_HR1"/>
</dbReference>
<dbReference type="Proteomes" id="UP000515161">
    <property type="component" value="Unplaced"/>
</dbReference>
<evidence type="ECO:0000256" key="35">
    <source>
        <dbReference type="SAM" id="MobiDB-lite"/>
    </source>
</evidence>
<evidence type="ECO:0000256" key="18">
    <source>
        <dbReference type="ARBA" id="ARBA00022840"/>
    </source>
</evidence>
<dbReference type="SUPFAM" id="SSF57889">
    <property type="entry name" value="Cysteine-rich domain"/>
    <property type="match status" value="1"/>
</dbReference>
<keyword evidence="17" id="KW-0862">Zinc</keyword>
<evidence type="ECO:0000256" key="23">
    <source>
        <dbReference type="ARBA" id="ARBA00023212"/>
    </source>
</evidence>
<evidence type="ECO:0000256" key="14">
    <source>
        <dbReference type="ARBA" id="ARBA00022741"/>
    </source>
</evidence>
<dbReference type="GO" id="GO:0006939">
    <property type="term" value="P:smooth muscle contraction"/>
    <property type="evidence" value="ECO:0007669"/>
    <property type="project" value="InterPro"/>
</dbReference>
<keyword evidence="8" id="KW-1003">Cell membrane</keyword>
<feature type="coiled-coil region" evidence="34">
    <location>
        <begin position="1052"/>
        <end position="1090"/>
    </location>
</feature>
<evidence type="ECO:0000256" key="12">
    <source>
        <dbReference type="ARBA" id="ARBA00022679"/>
    </source>
</evidence>
<keyword evidence="19" id="KW-0460">Magnesium</keyword>
<dbReference type="FunFam" id="1.10.510.10:FF:000047">
    <property type="entry name" value="Rho-associated protein kinase 1"/>
    <property type="match status" value="1"/>
</dbReference>
<proteinExistence type="inferred from homology"/>
<dbReference type="GO" id="GO:0000281">
    <property type="term" value="P:mitotic cytokinesis"/>
    <property type="evidence" value="ECO:0007669"/>
    <property type="project" value="TreeGrafter"/>
</dbReference>
<evidence type="ECO:0000256" key="2">
    <source>
        <dbReference type="ARBA" id="ARBA00004123"/>
    </source>
</evidence>
<dbReference type="CDD" id="cd11638">
    <property type="entry name" value="HR1_ROCK2"/>
    <property type="match status" value="1"/>
</dbReference>
<dbReference type="Pfam" id="PF00433">
    <property type="entry name" value="Pkinase_C"/>
    <property type="match status" value="1"/>
</dbReference>
<dbReference type="CDD" id="cd01242">
    <property type="entry name" value="PH_ROCK"/>
    <property type="match status" value="1"/>
</dbReference>
<evidence type="ECO:0000256" key="32">
    <source>
        <dbReference type="PROSITE-ProRule" id="PRU01206"/>
    </source>
</evidence>
<comment type="similarity">
    <text evidence="5">Belongs to the protein kinase superfamily. AGC Ser/Thr protein kinase family.</text>
</comment>
<dbReference type="PROSITE" id="PS50011">
    <property type="entry name" value="PROTEIN_KINASE_DOM"/>
    <property type="match status" value="1"/>
</dbReference>
<dbReference type="FunFam" id="3.30.200.20:FF:000072">
    <property type="entry name" value="Rho-associated protein kinase 2"/>
    <property type="match status" value="1"/>
</dbReference>
<dbReference type="GO" id="GO:0031032">
    <property type="term" value="P:actomyosin structure organization"/>
    <property type="evidence" value="ECO:0007669"/>
    <property type="project" value="TreeGrafter"/>
</dbReference>
<evidence type="ECO:0000256" key="4">
    <source>
        <dbReference type="ARBA" id="ARBA00004245"/>
    </source>
</evidence>
<evidence type="ECO:0000313" key="42">
    <source>
        <dbReference type="RefSeq" id="XP_034087790.1"/>
    </source>
</evidence>
<feature type="domain" description="Phorbol-ester/DAG-type" evidence="38">
    <location>
        <begin position="1257"/>
        <end position="1312"/>
    </location>
</feature>
<dbReference type="InterPro" id="IPR020684">
    <property type="entry name" value="ROCK1/ROCK2"/>
</dbReference>
<evidence type="ECO:0000256" key="11">
    <source>
        <dbReference type="ARBA" id="ARBA00022553"/>
    </source>
</evidence>
<dbReference type="FunFam" id="1.20.5.340:FF:000016">
    <property type="entry name" value="Rho-associated protein kinase 2"/>
    <property type="match status" value="1"/>
</dbReference>
<dbReference type="Gene3D" id="1.20.5.730">
    <property type="entry name" value="Single helix bin"/>
    <property type="match status" value="1"/>
</dbReference>
<dbReference type="InterPro" id="IPR057529">
    <property type="entry name" value="MRCK/ROCK_PH"/>
</dbReference>
<dbReference type="PANTHER" id="PTHR22988:SF28">
    <property type="entry name" value="RHO-ASSOCIATED PROTEIN KINASE 2"/>
    <property type="match status" value="1"/>
</dbReference>
<keyword evidence="14 33" id="KW-0547">Nucleotide-binding</keyword>
<keyword evidence="24" id="KW-0539">Nucleus</keyword>
<dbReference type="PIRSF" id="PIRSF037568">
    <property type="entry name" value="Rho_kinase"/>
    <property type="match status" value="1"/>
</dbReference>
<protein>
    <recommendedName>
        <fullName evidence="7">Rho-associated protein kinase 2</fullName>
        <ecNumber evidence="6">2.7.11.1</ecNumber>
    </recommendedName>
    <alternativeName>
        <fullName evidence="26">Rho-associated, coiled-coil-containing protein kinase 2</fullName>
    </alternativeName>
    <alternativeName>
        <fullName evidence="27">Rho-associated, coiled-coil-containing protein kinase II</fullName>
    </alternativeName>
    <alternativeName>
        <fullName evidence="25">p164 ROCK-2</fullName>
    </alternativeName>
</protein>
<keyword evidence="22" id="KW-0472">Membrane</keyword>
<dbReference type="EC" id="2.7.11.1" evidence="6"/>
<dbReference type="Gene3D" id="1.10.510.10">
    <property type="entry name" value="Transferase(Phosphotransferase) domain 1"/>
    <property type="match status" value="1"/>
</dbReference>
<dbReference type="GO" id="GO:0048511">
    <property type="term" value="P:rhythmic process"/>
    <property type="evidence" value="ECO:0007669"/>
    <property type="project" value="UniProtKB-KW"/>
</dbReference>
<gene>
    <name evidence="42" type="primary">LOC117556533</name>
</gene>
<feature type="domain" description="Protein kinase" evidence="37">
    <location>
        <begin position="77"/>
        <end position="339"/>
    </location>
</feature>
<name>A0A6P8VMA6_GYMAC</name>
<dbReference type="GO" id="GO:0005813">
    <property type="term" value="C:centrosome"/>
    <property type="evidence" value="ECO:0007669"/>
    <property type="project" value="TreeGrafter"/>
</dbReference>
<dbReference type="CDD" id="cd20875">
    <property type="entry name" value="C1_ROCK2"/>
    <property type="match status" value="1"/>
</dbReference>
<dbReference type="InterPro" id="IPR017892">
    <property type="entry name" value="Pkinase_C"/>
</dbReference>
<evidence type="ECO:0000256" key="5">
    <source>
        <dbReference type="ARBA" id="ARBA00009903"/>
    </source>
</evidence>
<evidence type="ECO:0000256" key="7">
    <source>
        <dbReference type="ARBA" id="ARBA00014021"/>
    </source>
</evidence>
<evidence type="ECO:0000256" key="21">
    <source>
        <dbReference type="ARBA" id="ARBA00023108"/>
    </source>
</evidence>
<dbReference type="GO" id="GO:0031267">
    <property type="term" value="F:small GTPase binding"/>
    <property type="evidence" value="ECO:0007669"/>
    <property type="project" value="InterPro"/>
</dbReference>
<reference evidence="42" key="1">
    <citation type="submission" date="2025-08" db="UniProtKB">
        <authorList>
            <consortium name="RefSeq"/>
        </authorList>
    </citation>
    <scope>IDENTIFICATION</scope>
</reference>
<dbReference type="InterPro" id="IPR050839">
    <property type="entry name" value="Rho-assoc_Ser/Thr_Kinase"/>
</dbReference>
<evidence type="ECO:0000256" key="29">
    <source>
        <dbReference type="ARBA" id="ARBA00048679"/>
    </source>
</evidence>
<feature type="active site" description="Proton acceptor" evidence="30">
    <location>
        <position position="199"/>
    </location>
</feature>